<dbReference type="PANTHER" id="PTHR47976:SF49">
    <property type="entry name" value="RECEPTOR-LIKE SERINE_THREONINE-PROTEIN KINASE"/>
    <property type="match status" value="1"/>
</dbReference>
<dbReference type="Gene3D" id="2.90.10.10">
    <property type="entry name" value="Bulb-type lectin domain"/>
    <property type="match status" value="2"/>
</dbReference>
<dbReference type="Proteomes" id="UP000231279">
    <property type="component" value="Unassembled WGS sequence"/>
</dbReference>
<reference evidence="4" key="1">
    <citation type="journal article" date="2018" name="Gigascience">
        <title>Genome assembly of the Pink Ipe (Handroanthus impetiginosus, Bignoniaceae), a highly valued, ecologically keystone Neotropical timber forest tree.</title>
        <authorList>
            <person name="Silva-Junior O.B."/>
            <person name="Grattapaglia D."/>
            <person name="Novaes E."/>
            <person name="Collevatti R.G."/>
        </authorList>
    </citation>
    <scope>NUCLEOTIDE SEQUENCE [LARGE SCALE GENOMIC DNA]</scope>
    <source>
        <strain evidence="4">cv. UFG-1</strain>
    </source>
</reference>
<dbReference type="GO" id="GO:0005524">
    <property type="term" value="F:ATP binding"/>
    <property type="evidence" value="ECO:0007669"/>
    <property type="project" value="InterPro"/>
</dbReference>
<proteinExistence type="predicted"/>
<dbReference type="SUPFAM" id="SSF56112">
    <property type="entry name" value="Protein kinase-like (PK-like)"/>
    <property type="match status" value="1"/>
</dbReference>
<keyword evidence="3" id="KW-0418">Kinase</keyword>
<dbReference type="AlphaFoldDB" id="A0A2G9GRG8"/>
<dbReference type="STRING" id="429701.A0A2G9GRG8"/>
<evidence type="ECO:0000259" key="2">
    <source>
        <dbReference type="PROSITE" id="PS50011"/>
    </source>
</evidence>
<keyword evidence="4" id="KW-1185">Reference proteome</keyword>
<accession>A0A2G9GRG8</accession>
<dbReference type="EC" id="2.7.11.1" evidence="3"/>
<dbReference type="EMBL" id="NKXS01003976">
    <property type="protein sequence ID" value="PIN07848.1"/>
    <property type="molecule type" value="Genomic_DNA"/>
</dbReference>
<evidence type="ECO:0000313" key="3">
    <source>
        <dbReference type="EMBL" id="PIN07848.1"/>
    </source>
</evidence>
<dbReference type="Gene3D" id="1.10.510.10">
    <property type="entry name" value="Transferase(Phosphotransferase) domain 1"/>
    <property type="match status" value="1"/>
</dbReference>
<protein>
    <submittedName>
        <fullName evidence="3">Serine/threonine protein kinase</fullName>
        <ecNumber evidence="3">2.7.11.1</ecNumber>
    </submittedName>
</protein>
<gene>
    <name evidence="3" type="ORF">CDL12_19581</name>
</gene>
<dbReference type="Pfam" id="PF07714">
    <property type="entry name" value="PK_Tyr_Ser-Thr"/>
    <property type="match status" value="1"/>
</dbReference>
<name>A0A2G9GRG8_9LAMI</name>
<keyword evidence="3" id="KW-0723">Serine/threonine-protein kinase</keyword>
<dbReference type="GO" id="GO:0004674">
    <property type="term" value="F:protein serine/threonine kinase activity"/>
    <property type="evidence" value="ECO:0007669"/>
    <property type="project" value="UniProtKB-KW"/>
</dbReference>
<dbReference type="PANTHER" id="PTHR47976">
    <property type="entry name" value="G-TYPE LECTIN S-RECEPTOR-LIKE SERINE/THREONINE-PROTEIN KINASE SD2-5"/>
    <property type="match status" value="1"/>
</dbReference>
<dbReference type="InterPro" id="IPR011009">
    <property type="entry name" value="Kinase-like_dom_sf"/>
</dbReference>
<dbReference type="Gene3D" id="3.30.200.20">
    <property type="entry name" value="Phosphorylase Kinase, domain 1"/>
    <property type="match status" value="1"/>
</dbReference>
<evidence type="ECO:0000313" key="4">
    <source>
        <dbReference type="Proteomes" id="UP000231279"/>
    </source>
</evidence>
<keyword evidence="3" id="KW-0808">Transferase</keyword>
<dbReference type="SUPFAM" id="SSF51110">
    <property type="entry name" value="alpha-D-mannose-specific plant lectins"/>
    <property type="match status" value="1"/>
</dbReference>
<keyword evidence="1" id="KW-0732">Signal</keyword>
<feature type="domain" description="Protein kinase" evidence="2">
    <location>
        <begin position="284"/>
        <end position="521"/>
    </location>
</feature>
<dbReference type="InterPro" id="IPR000719">
    <property type="entry name" value="Prot_kinase_dom"/>
</dbReference>
<dbReference type="InterPro" id="IPR051343">
    <property type="entry name" value="G-type_lectin_kinases/EP1-like"/>
</dbReference>
<evidence type="ECO:0000256" key="1">
    <source>
        <dbReference type="ARBA" id="ARBA00022729"/>
    </source>
</evidence>
<organism evidence="3 4">
    <name type="scientific">Handroanthus impetiginosus</name>
    <dbReference type="NCBI Taxonomy" id="429701"/>
    <lineage>
        <taxon>Eukaryota</taxon>
        <taxon>Viridiplantae</taxon>
        <taxon>Streptophyta</taxon>
        <taxon>Embryophyta</taxon>
        <taxon>Tracheophyta</taxon>
        <taxon>Spermatophyta</taxon>
        <taxon>Magnoliopsida</taxon>
        <taxon>eudicotyledons</taxon>
        <taxon>Gunneridae</taxon>
        <taxon>Pentapetalae</taxon>
        <taxon>asterids</taxon>
        <taxon>lamiids</taxon>
        <taxon>Lamiales</taxon>
        <taxon>Bignoniaceae</taxon>
        <taxon>Crescentiina</taxon>
        <taxon>Tabebuia alliance</taxon>
        <taxon>Handroanthus</taxon>
    </lineage>
</organism>
<dbReference type="PROSITE" id="PS50011">
    <property type="entry name" value="PROTEIN_KINASE_DOM"/>
    <property type="match status" value="1"/>
</dbReference>
<dbReference type="OrthoDB" id="758220at2759"/>
<sequence length="521" mass="58106">MAPMKIPPAGSFLSPTSPEESWLSPSGRFALGFSQHGHRFAVGRCSNRWFASGVYGPTQNTLVWVATIANIPTAASAVSMLDSGHSVLLDNKSTVIWDSFDHPTDKIWGGQRLIANSKLASGASPLYHSSGRFYMTMQSDENLVVYRVSFLAYLASESDTFAYPASKGRSDTFPYLDPETELLSLHYSNATFRFLTLRSSQTPGNKTMVAYRARFGPDGNFLAVMSSIPNLKNSITVLLKSVSPGNPIVSSKPKIVVDTKKALSFYREFTLPFFNYDELEKATNGFKEILGRNAYGAAYKGNLSETYKGNLSESNKSTAMKTLKNDEEGESKFRAEITAVGRTHHRNLVWLLGFCIEGPRKLLVYEFMNKDSFSNYLFRADNEPPWKERVRIALDVAREILCLHKECKFCIIHLKLLMTNQSGMFTGAKGSSGCMAPEWEKGVLLTEKADVHSRGAVMLEIIHLKIVVGDEEVDMKVLERTVKVRWLCLQDDANQWPPMKDVNLMLEGTVNIPEPRPLVAC</sequence>
<comment type="caution">
    <text evidence="3">The sequence shown here is derived from an EMBL/GenBank/DDBJ whole genome shotgun (WGS) entry which is preliminary data.</text>
</comment>
<dbReference type="InterPro" id="IPR001245">
    <property type="entry name" value="Ser-Thr/Tyr_kinase_cat_dom"/>
</dbReference>
<dbReference type="InterPro" id="IPR036426">
    <property type="entry name" value="Bulb-type_lectin_dom_sf"/>
</dbReference>